<feature type="compositionally biased region" description="Pro residues" evidence="1">
    <location>
        <begin position="246"/>
        <end position="257"/>
    </location>
</feature>
<feature type="region of interest" description="Disordered" evidence="1">
    <location>
        <begin position="176"/>
        <end position="455"/>
    </location>
</feature>
<feature type="compositionally biased region" description="Basic and acidic residues" evidence="1">
    <location>
        <begin position="403"/>
        <end position="428"/>
    </location>
</feature>
<gene>
    <name evidence="2" type="ORF">BDV96DRAFT_502059</name>
</gene>
<feature type="compositionally biased region" description="Polar residues" evidence="1">
    <location>
        <begin position="74"/>
        <end position="122"/>
    </location>
</feature>
<name>A0A6A5YRT3_9PLEO</name>
<feature type="compositionally biased region" description="Low complexity" evidence="1">
    <location>
        <begin position="205"/>
        <end position="217"/>
    </location>
</feature>
<dbReference type="EMBL" id="ML977340">
    <property type="protein sequence ID" value="KAF2109865.1"/>
    <property type="molecule type" value="Genomic_DNA"/>
</dbReference>
<feature type="region of interest" description="Disordered" evidence="1">
    <location>
        <begin position="709"/>
        <end position="741"/>
    </location>
</feature>
<evidence type="ECO:0000313" key="3">
    <source>
        <dbReference type="Proteomes" id="UP000799770"/>
    </source>
</evidence>
<proteinExistence type="predicted"/>
<feature type="compositionally biased region" description="Polar residues" evidence="1">
    <location>
        <begin position="318"/>
        <end position="334"/>
    </location>
</feature>
<dbReference type="OrthoDB" id="5333304at2759"/>
<feature type="compositionally biased region" description="Basic residues" evidence="1">
    <location>
        <begin position="343"/>
        <end position="361"/>
    </location>
</feature>
<feature type="compositionally biased region" description="Basic and acidic residues" evidence="1">
    <location>
        <begin position="440"/>
        <end position="449"/>
    </location>
</feature>
<evidence type="ECO:0000313" key="2">
    <source>
        <dbReference type="EMBL" id="KAF2109865.1"/>
    </source>
</evidence>
<feature type="compositionally biased region" description="Polar residues" evidence="1">
    <location>
        <begin position="223"/>
        <end position="234"/>
    </location>
</feature>
<evidence type="ECO:0000256" key="1">
    <source>
        <dbReference type="SAM" id="MobiDB-lite"/>
    </source>
</evidence>
<dbReference type="Proteomes" id="UP000799770">
    <property type="component" value="Unassembled WGS sequence"/>
</dbReference>
<dbReference type="AlphaFoldDB" id="A0A6A5YRT3"/>
<feature type="region of interest" description="Disordered" evidence="1">
    <location>
        <begin position="52"/>
        <end position="123"/>
    </location>
</feature>
<organism evidence="2 3">
    <name type="scientific">Lophiotrema nucula</name>
    <dbReference type="NCBI Taxonomy" id="690887"/>
    <lineage>
        <taxon>Eukaryota</taxon>
        <taxon>Fungi</taxon>
        <taxon>Dikarya</taxon>
        <taxon>Ascomycota</taxon>
        <taxon>Pezizomycotina</taxon>
        <taxon>Dothideomycetes</taxon>
        <taxon>Pleosporomycetidae</taxon>
        <taxon>Pleosporales</taxon>
        <taxon>Lophiotremataceae</taxon>
        <taxon>Lophiotrema</taxon>
    </lineage>
</organism>
<sequence>MSSAAVPTPSQPYVNGNGFVPPEIRETQFFEKLLQIRDEVLAGKHPRIHLPPNVLEQVAPRPTQHTPPVPSKLVNGTVNGVNASQSFPPRPDSSLQHTASNDHSTPPQTAQRPFTAKSTSSGIDPVLLTKSDHLIRAELNLKRQQVERTLKDQYDKKGRDKDATVDESRFDVEDILSKAQESAKPLSGLPPAASHSEGSESFDENSYYSSKANSWSSEDAENANGTDTAQSLNLQAKRLEPLAGAPKPPTRFPPPAPEQADTAVIDLEEEYEPVDDIEIYEPEPARVPEDAEESDYSPPPADVGPSGPSRGRGRQRGFENNSGTNGSSRRQSPAGQAPPIQNPRKRRREEKRRQQANKRVVRSPVPYIKEEPQSPPPFASYPDTQPSKRRALQPLSSDVDTVPAREGRQQPLYHRDQEHAPRAYRQYDEPLSPTVVRVPQRRDDQDLRRVASHQYARRQLSPAAEIYSPSEVRHIRAASHAFVDRPTQPVYREASARPSAAPRYVQERSPVHEYLPHAQSPVSMAPPPRRIVVDQYGNKYYAAPVDARESMAPPGRRIETDPFYERAVTREPTMRAPARQELYEEEDVQRMMPPPPRRFVETSDAEPLEIRAYRQPSHRPVEVEYAPRELLERRPVYDELALPREYIPSRAYSVRPEAVRRDGSEYVPAPVRYESVQPGQLRAAAPRYREVSVIQEPYDDRRYAYATPSQPRRFIDDGAPGGPEVAQEQYAGEPRRVSYRY</sequence>
<keyword evidence="3" id="KW-1185">Reference proteome</keyword>
<protein>
    <submittedName>
        <fullName evidence="2">Uncharacterized protein</fullName>
    </submittedName>
</protein>
<accession>A0A6A5YRT3</accession>
<reference evidence="2" key="1">
    <citation type="journal article" date="2020" name="Stud. Mycol.">
        <title>101 Dothideomycetes genomes: a test case for predicting lifestyles and emergence of pathogens.</title>
        <authorList>
            <person name="Haridas S."/>
            <person name="Albert R."/>
            <person name="Binder M."/>
            <person name="Bloem J."/>
            <person name="Labutti K."/>
            <person name="Salamov A."/>
            <person name="Andreopoulos B."/>
            <person name="Baker S."/>
            <person name="Barry K."/>
            <person name="Bills G."/>
            <person name="Bluhm B."/>
            <person name="Cannon C."/>
            <person name="Castanera R."/>
            <person name="Culley D."/>
            <person name="Daum C."/>
            <person name="Ezra D."/>
            <person name="Gonzalez J."/>
            <person name="Henrissat B."/>
            <person name="Kuo A."/>
            <person name="Liang C."/>
            <person name="Lipzen A."/>
            <person name="Lutzoni F."/>
            <person name="Magnuson J."/>
            <person name="Mondo S."/>
            <person name="Nolan M."/>
            <person name="Ohm R."/>
            <person name="Pangilinan J."/>
            <person name="Park H.-J."/>
            <person name="Ramirez L."/>
            <person name="Alfaro M."/>
            <person name="Sun H."/>
            <person name="Tritt A."/>
            <person name="Yoshinaga Y."/>
            <person name="Zwiers L.-H."/>
            <person name="Turgeon B."/>
            <person name="Goodwin S."/>
            <person name="Spatafora J."/>
            <person name="Crous P."/>
            <person name="Grigoriev I."/>
        </authorList>
    </citation>
    <scope>NUCLEOTIDE SEQUENCE</scope>
    <source>
        <strain evidence="2">CBS 627.86</strain>
    </source>
</reference>
<feature type="compositionally biased region" description="Acidic residues" evidence="1">
    <location>
        <begin position="266"/>
        <end position="281"/>
    </location>
</feature>